<dbReference type="InterPro" id="IPR027417">
    <property type="entry name" value="P-loop_NTPase"/>
</dbReference>
<reference evidence="7 8" key="1">
    <citation type="submission" date="2016-11" db="EMBL/GenBank/DDBJ databases">
        <authorList>
            <person name="Jaros S."/>
            <person name="Januszkiewicz K."/>
            <person name="Wedrychowicz H."/>
        </authorList>
    </citation>
    <scope>NUCLEOTIDE SEQUENCE [LARGE SCALE GENOMIC DNA]</scope>
    <source>
        <strain evidence="7 8">DSM 43832</strain>
    </source>
</reference>
<dbReference type="InterPro" id="IPR009057">
    <property type="entry name" value="Homeodomain-like_sf"/>
</dbReference>
<dbReference type="EMBL" id="FRAP01000006">
    <property type="protein sequence ID" value="SHK41534.1"/>
    <property type="molecule type" value="Genomic_DNA"/>
</dbReference>
<dbReference type="Gene3D" id="1.10.10.60">
    <property type="entry name" value="Homeodomain-like"/>
    <property type="match status" value="1"/>
</dbReference>
<evidence type="ECO:0000256" key="5">
    <source>
        <dbReference type="SAM" id="MobiDB-lite"/>
    </source>
</evidence>
<dbReference type="Proteomes" id="UP000184363">
    <property type="component" value="Unassembled WGS sequence"/>
</dbReference>
<keyword evidence="4" id="KW-0804">Transcription</keyword>
<dbReference type="RefSeq" id="WP_143172063.1">
    <property type="nucleotide sequence ID" value="NZ_CALGVN010000039.1"/>
</dbReference>
<dbReference type="InterPro" id="IPR002078">
    <property type="entry name" value="Sigma_54_int"/>
</dbReference>
<evidence type="ECO:0000313" key="7">
    <source>
        <dbReference type="EMBL" id="SHK41534.1"/>
    </source>
</evidence>
<dbReference type="PRINTS" id="PR01590">
    <property type="entry name" value="HTHFIS"/>
</dbReference>
<sequence length="569" mass="61608">MSPGASGSRDESELPAIAELPADASPEIRASWERSWRSGVRPDTPIEHIAVSEIDPSSRLLDAALPVLDQVADDLEGTSFFTILTDHAARITHRGRITPRIRDVLDTTGVVLGRPFAENTTGTNALAAAYELRRGVVVRGEEHYAQRLRCYSAYGHPIVHPITRRLEGVLALGGRAGEENPLFAPFLRRAAQEIERNLLAGARESERRLLDAFDAATGRGERAVLALGDGGDVVLANRFATEHMDAEDHARLRELLDGLRGDGPWTLDVTTARGLRLEVVAEPIDRRRGSLLLSFTPVFRSRVRAVGRGLLEPAESAADRELARCRAHRLSTFVVGEPGTGRSTTARALADGTDAAAVVLDCTDVDGQGRVAWVERLRQVTSAGDLAVLDGVELLDDHLLRVVGDRVAAGAWIAATSPPLRRLGPDHRNLAFRCLGRIELVPLRERRSEIPGLAKSMLAAATGGAARFAPAALARLAELDWPGNLTELNHVVQTVAARRSAGDVLVTDLPAEYRTGPVLARLSPWERSEYEAIQAALVRNGGNKVQAAKDLGISRGTLYNRIRTLRIEA</sequence>
<dbReference type="STRING" id="1848.SAMN05443637_10619"/>
<dbReference type="SUPFAM" id="SSF52540">
    <property type="entry name" value="P-loop containing nucleoside triphosphate hydrolases"/>
    <property type="match status" value="1"/>
</dbReference>
<evidence type="ECO:0000313" key="8">
    <source>
        <dbReference type="Proteomes" id="UP000184363"/>
    </source>
</evidence>
<evidence type="ECO:0000256" key="2">
    <source>
        <dbReference type="ARBA" id="ARBA00022840"/>
    </source>
</evidence>
<dbReference type="InterPro" id="IPR029016">
    <property type="entry name" value="GAF-like_dom_sf"/>
</dbReference>
<dbReference type="PANTHER" id="PTHR32071">
    <property type="entry name" value="TRANSCRIPTIONAL REGULATORY PROTEIN"/>
    <property type="match status" value="1"/>
</dbReference>
<gene>
    <name evidence="7" type="ORF">SAMN05443637_10619</name>
</gene>
<dbReference type="SMART" id="SM00382">
    <property type="entry name" value="AAA"/>
    <property type="match status" value="1"/>
</dbReference>
<dbReference type="InterPro" id="IPR002197">
    <property type="entry name" value="HTH_Fis"/>
</dbReference>
<evidence type="ECO:0000256" key="4">
    <source>
        <dbReference type="ARBA" id="ARBA00023163"/>
    </source>
</evidence>
<dbReference type="InterPro" id="IPR003593">
    <property type="entry name" value="AAA+_ATPase"/>
</dbReference>
<proteinExistence type="predicted"/>
<dbReference type="GO" id="GO:0005524">
    <property type="term" value="F:ATP binding"/>
    <property type="evidence" value="ECO:0007669"/>
    <property type="project" value="UniProtKB-KW"/>
</dbReference>
<name>A0A1M6S9U6_PSETH</name>
<dbReference type="Pfam" id="PF25601">
    <property type="entry name" value="AAA_lid_14"/>
    <property type="match status" value="1"/>
</dbReference>
<keyword evidence="2" id="KW-0067">ATP-binding</keyword>
<dbReference type="Gene3D" id="1.10.8.60">
    <property type="match status" value="1"/>
</dbReference>
<dbReference type="Gene3D" id="3.30.450.40">
    <property type="match status" value="1"/>
</dbReference>
<feature type="region of interest" description="Disordered" evidence="5">
    <location>
        <begin position="1"/>
        <end position="20"/>
    </location>
</feature>
<evidence type="ECO:0000259" key="6">
    <source>
        <dbReference type="PROSITE" id="PS50045"/>
    </source>
</evidence>
<accession>A0A1M6S9U6</accession>
<keyword evidence="3" id="KW-0805">Transcription regulation</keyword>
<dbReference type="GO" id="GO:0006355">
    <property type="term" value="P:regulation of DNA-templated transcription"/>
    <property type="evidence" value="ECO:0007669"/>
    <property type="project" value="InterPro"/>
</dbReference>
<protein>
    <submittedName>
        <fullName evidence="7">Transcriptional regulator of acetoin/glycerol metabolism</fullName>
    </submittedName>
</protein>
<evidence type="ECO:0000256" key="1">
    <source>
        <dbReference type="ARBA" id="ARBA00022741"/>
    </source>
</evidence>
<dbReference type="Pfam" id="PF02954">
    <property type="entry name" value="HTH_8"/>
    <property type="match status" value="1"/>
</dbReference>
<dbReference type="SUPFAM" id="SSF46689">
    <property type="entry name" value="Homeodomain-like"/>
    <property type="match status" value="1"/>
</dbReference>
<keyword evidence="8" id="KW-1185">Reference proteome</keyword>
<feature type="domain" description="Sigma-54 factor interaction" evidence="6">
    <location>
        <begin position="438"/>
        <end position="497"/>
    </location>
</feature>
<evidence type="ECO:0000256" key="3">
    <source>
        <dbReference type="ARBA" id="ARBA00023015"/>
    </source>
</evidence>
<keyword evidence="1" id="KW-0547">Nucleotide-binding</keyword>
<dbReference type="PROSITE" id="PS50045">
    <property type="entry name" value="SIGMA54_INTERACT_4"/>
    <property type="match status" value="1"/>
</dbReference>
<dbReference type="AlphaFoldDB" id="A0A1M6S9U6"/>
<dbReference type="GO" id="GO:0043565">
    <property type="term" value="F:sequence-specific DNA binding"/>
    <property type="evidence" value="ECO:0007669"/>
    <property type="project" value="InterPro"/>
</dbReference>
<dbReference type="OrthoDB" id="5496274at2"/>
<organism evidence="7 8">
    <name type="scientific">Pseudonocardia thermophila</name>
    <dbReference type="NCBI Taxonomy" id="1848"/>
    <lineage>
        <taxon>Bacteria</taxon>
        <taxon>Bacillati</taxon>
        <taxon>Actinomycetota</taxon>
        <taxon>Actinomycetes</taxon>
        <taxon>Pseudonocardiales</taxon>
        <taxon>Pseudonocardiaceae</taxon>
        <taxon>Pseudonocardia</taxon>
    </lineage>
</organism>
<dbReference type="Gene3D" id="3.40.50.300">
    <property type="entry name" value="P-loop containing nucleotide triphosphate hydrolases"/>
    <property type="match status" value="1"/>
</dbReference>
<dbReference type="InterPro" id="IPR058031">
    <property type="entry name" value="AAA_lid_NorR"/>
</dbReference>